<dbReference type="GO" id="GO:0006302">
    <property type="term" value="P:double-strand break repair"/>
    <property type="evidence" value="ECO:0007669"/>
    <property type="project" value="TreeGrafter"/>
</dbReference>
<evidence type="ECO:0000256" key="3">
    <source>
        <dbReference type="ARBA" id="ARBA00022679"/>
    </source>
</evidence>
<reference evidence="13 14" key="1">
    <citation type="submission" date="2024-02" db="EMBL/GenBank/DDBJ databases">
        <title>Chromosome-level genome assembly of the Eurasian Minnow (Phoxinus phoxinus).</title>
        <authorList>
            <person name="Oriowo T.O."/>
            <person name="Martin S."/>
            <person name="Stange M."/>
            <person name="Chrysostomakis Y."/>
            <person name="Brown T."/>
            <person name="Winkler S."/>
            <person name="Kukowka S."/>
            <person name="Myers E.W."/>
            <person name="Bohne A."/>
        </authorList>
    </citation>
    <scope>NUCLEOTIDE SEQUENCE [LARGE SCALE GENOMIC DNA]</scope>
    <source>
        <strain evidence="13">ZFMK-TIS-60720</strain>
        <tissue evidence="13">Whole Organism</tissue>
    </source>
</reference>
<keyword evidence="4" id="KW-0548">Nucleotidyltransferase</keyword>
<evidence type="ECO:0000256" key="9">
    <source>
        <dbReference type="ARBA" id="ARBA00023204"/>
    </source>
</evidence>
<feature type="region of interest" description="Disordered" evidence="11">
    <location>
        <begin position="312"/>
        <end position="340"/>
    </location>
</feature>
<dbReference type="SMART" id="SM00482">
    <property type="entry name" value="POLAc"/>
    <property type="match status" value="1"/>
</dbReference>
<dbReference type="CDD" id="cd08638">
    <property type="entry name" value="DNA_pol_A_theta"/>
    <property type="match status" value="1"/>
</dbReference>
<evidence type="ECO:0000256" key="11">
    <source>
        <dbReference type="SAM" id="MobiDB-lite"/>
    </source>
</evidence>
<keyword evidence="6" id="KW-0227">DNA damage</keyword>
<keyword evidence="9" id="KW-0234">DNA repair</keyword>
<dbReference type="FunFam" id="1.20.1060.10:FF:000001">
    <property type="entry name" value="DNA polymerase I"/>
    <property type="match status" value="1"/>
</dbReference>
<keyword evidence="7" id="KW-0239">DNA-directed DNA polymerase</keyword>
<feature type="region of interest" description="Disordered" evidence="11">
    <location>
        <begin position="372"/>
        <end position="398"/>
    </location>
</feature>
<accession>A0AAN9DU48</accession>
<dbReference type="Pfam" id="PF18049">
    <property type="entry name" value="DNA_pol_P_Exo"/>
    <property type="match status" value="1"/>
</dbReference>
<dbReference type="EC" id="2.7.7.7" evidence="2"/>
<proteinExistence type="inferred from homology"/>
<evidence type="ECO:0000256" key="6">
    <source>
        <dbReference type="ARBA" id="ARBA00022763"/>
    </source>
</evidence>
<dbReference type="Gene3D" id="1.10.150.20">
    <property type="entry name" value="5' to 3' exonuclease, C-terminal subdomain"/>
    <property type="match status" value="1"/>
</dbReference>
<dbReference type="InterPro" id="IPR043502">
    <property type="entry name" value="DNA/RNA_pol_sf"/>
</dbReference>
<dbReference type="PANTHER" id="PTHR10133">
    <property type="entry name" value="DNA POLYMERASE I"/>
    <property type="match status" value="1"/>
</dbReference>
<dbReference type="InterPro" id="IPR001098">
    <property type="entry name" value="DNA-dir_DNA_pol_A_palm_dom"/>
</dbReference>
<feature type="compositionally biased region" description="Polar residues" evidence="11">
    <location>
        <begin position="464"/>
        <end position="480"/>
    </location>
</feature>
<comment type="similarity">
    <text evidence="1">Belongs to the DNA polymerase type-A family.</text>
</comment>
<dbReference type="FunFam" id="1.10.150.20:FF:000002">
    <property type="entry name" value="DNA polymerase I"/>
    <property type="match status" value="1"/>
</dbReference>
<dbReference type="AlphaFoldDB" id="A0AAN9DU48"/>
<feature type="compositionally biased region" description="Basic and acidic residues" evidence="11">
    <location>
        <begin position="312"/>
        <end position="328"/>
    </location>
</feature>
<dbReference type="Proteomes" id="UP001364617">
    <property type="component" value="Unassembled WGS sequence"/>
</dbReference>
<dbReference type="GO" id="GO:0006261">
    <property type="term" value="P:DNA-templated DNA replication"/>
    <property type="evidence" value="ECO:0007669"/>
    <property type="project" value="InterPro"/>
</dbReference>
<dbReference type="Pfam" id="PF00476">
    <property type="entry name" value="DNA_pol_A"/>
    <property type="match status" value="1"/>
</dbReference>
<dbReference type="Gene3D" id="3.30.70.370">
    <property type="match status" value="1"/>
</dbReference>
<dbReference type="GO" id="GO:0003677">
    <property type="term" value="F:DNA binding"/>
    <property type="evidence" value="ECO:0007669"/>
    <property type="project" value="UniProtKB-KW"/>
</dbReference>
<sequence>MENYLCSSLNAAPLSAAAQSIIAALQFQYVHRADRSTLSSRGFRLSQHQGRDDRNQEICAGKIRDLDLNNLAEDSNHKIKDETSNERFALYYAGDIIKPNTQPHIPVAQGENSLCLFRFNSMESPQARPDIMTEAEIHKLTLGKRRWIQPASPTEKGPVGCNQHEATPVKKISFSQLTLPTNNCHPGSKEECQRIDNVNKQSKNGQIDQFWSCRSGLTEKDNCDSVCEEISKEARADKAVFIQVQHNSFISNAEKPTNKFQDLETSHCRQDNRNSELSALVESCAYAKRCGSISVFECEQDAPVRPGEILHSVREKEDSDLERREITKSRTSSPKPDENSILMPVEERTGKMESTVHPTSGGVPHCIQPHPQAGEGKSFPKHIRKWEPPGPLQEAPKITSSQELCDKTLRNPTLCHAKVKGSVQLLKPKPPQSGVKRQRHPLRPQRESKKGCNKPNNFKLPKTSDPSLSGSKISDQMSSETDIKEDGTTSTSRGAFSLISDPRVCNTGRLSQEDRECMLEEVGKAKALVVTMVYQDGTIQLDPEQRLCPAVCGLLVLLKTDLDSEGLQDRPPERVLYLRLEQTPAWAQQDFIQKQDAFTRELLLRMMCGTKLFVCFKAKDLLRTALRHFSRDLSWKQVLGCQVMDPQIAAWLLDPGNSATCFQTLLSKHYTHPVPPTLQPVLGQAKVTQAISNLSLLHKLMVELHNKLQTQGLWQLYSGIEQKMIPVLAAMESYKMHVDKEALKKTSEMLGSKLKQLEQEAHQAAGQKFLVSSSAQLRLILFEKLRLHELCENKKLPKTIKQQQSTSETALLQLQKLHPLPKIVLEYRQIHKIKTAFVDGILSCTSKTFISSTWNQTSTVSGRLSAKHPNFQALPKQALQISKKQYILGKDSDVVTVHPRAMFIPREGWTFLSADFCQVELRLLAHLSADPQLLRIFQNPEADAFTMLAAQWKGVSEDTLSLEDREHAKRIVYSVVYGAGRERLSSILGVSAEEASRFQDSFLQTYREVPAFIQHIIQRCHEHGFVKSIMGRRRSLPHIHSADWSLRNQAERQAVNFVLQGSAADLAKMAMIKICSQVSSASYTARLVAQIHDELLFEVEISQLEQFAELVKKTMESLQHIADLEVNISVPLKVSLCTGQSWGSMCEMNLPCTTTATSV</sequence>
<evidence type="ECO:0000313" key="14">
    <source>
        <dbReference type="Proteomes" id="UP001364617"/>
    </source>
</evidence>
<dbReference type="InterPro" id="IPR002298">
    <property type="entry name" value="DNA_polymerase_A"/>
</dbReference>
<feature type="domain" description="DNA-directed DNA polymerase family A palm" evidence="12">
    <location>
        <begin position="900"/>
        <end position="1103"/>
    </location>
</feature>
<name>A0AAN9DU48_9TELE</name>
<dbReference type="EMBL" id="JAYKXH010000001">
    <property type="protein sequence ID" value="KAK7176697.1"/>
    <property type="molecule type" value="Genomic_DNA"/>
</dbReference>
<keyword evidence="14" id="KW-1185">Reference proteome</keyword>
<evidence type="ECO:0000256" key="4">
    <source>
        <dbReference type="ARBA" id="ARBA00022695"/>
    </source>
</evidence>
<evidence type="ECO:0000313" key="13">
    <source>
        <dbReference type="EMBL" id="KAK7176697.1"/>
    </source>
</evidence>
<dbReference type="PRINTS" id="PR00868">
    <property type="entry name" value="DNAPOLI"/>
</dbReference>
<evidence type="ECO:0000256" key="5">
    <source>
        <dbReference type="ARBA" id="ARBA00022705"/>
    </source>
</evidence>
<dbReference type="GO" id="GO:0003887">
    <property type="term" value="F:DNA-directed DNA polymerase activity"/>
    <property type="evidence" value="ECO:0007669"/>
    <property type="project" value="UniProtKB-KW"/>
</dbReference>
<feature type="region of interest" description="Disordered" evidence="11">
    <location>
        <begin position="420"/>
        <end position="495"/>
    </location>
</feature>
<dbReference type="Gene3D" id="1.20.1060.10">
    <property type="entry name" value="Taq DNA Polymerase, Chain T, domain 4"/>
    <property type="match status" value="1"/>
</dbReference>
<keyword evidence="8" id="KW-0238">DNA-binding</keyword>
<organism evidence="13 14">
    <name type="scientific">Phoxinus phoxinus</name>
    <name type="common">Eurasian minnow</name>
    <dbReference type="NCBI Taxonomy" id="58324"/>
    <lineage>
        <taxon>Eukaryota</taxon>
        <taxon>Metazoa</taxon>
        <taxon>Chordata</taxon>
        <taxon>Craniata</taxon>
        <taxon>Vertebrata</taxon>
        <taxon>Euteleostomi</taxon>
        <taxon>Actinopterygii</taxon>
        <taxon>Neopterygii</taxon>
        <taxon>Teleostei</taxon>
        <taxon>Ostariophysi</taxon>
        <taxon>Cypriniformes</taxon>
        <taxon>Leuciscidae</taxon>
        <taxon>Phoxininae</taxon>
        <taxon>Phoxinus</taxon>
    </lineage>
</organism>
<dbReference type="PANTHER" id="PTHR10133:SF27">
    <property type="entry name" value="DNA POLYMERASE NU"/>
    <property type="match status" value="1"/>
</dbReference>
<keyword evidence="3" id="KW-0808">Transferase</keyword>
<evidence type="ECO:0000256" key="8">
    <source>
        <dbReference type="ARBA" id="ARBA00023125"/>
    </source>
</evidence>
<dbReference type="Gene3D" id="3.30.420.10">
    <property type="entry name" value="Ribonuclease H-like superfamily/Ribonuclease H"/>
    <property type="match status" value="1"/>
</dbReference>
<protein>
    <recommendedName>
        <fullName evidence="2">DNA-directed DNA polymerase</fullName>
        <ecNumber evidence="2">2.7.7.7</ecNumber>
    </recommendedName>
</protein>
<comment type="caution">
    <text evidence="13">The sequence shown here is derived from an EMBL/GenBank/DDBJ whole genome shotgun (WGS) entry which is preliminary data.</text>
</comment>
<evidence type="ECO:0000256" key="7">
    <source>
        <dbReference type="ARBA" id="ARBA00022932"/>
    </source>
</evidence>
<evidence type="ECO:0000259" key="12">
    <source>
        <dbReference type="SMART" id="SM00482"/>
    </source>
</evidence>
<gene>
    <name evidence="13" type="ORF">R3I93_000813</name>
</gene>
<evidence type="ECO:0000256" key="10">
    <source>
        <dbReference type="ARBA" id="ARBA00049244"/>
    </source>
</evidence>
<evidence type="ECO:0000256" key="1">
    <source>
        <dbReference type="ARBA" id="ARBA00007705"/>
    </source>
</evidence>
<keyword evidence="5" id="KW-0235">DNA replication</keyword>
<dbReference type="InterPro" id="IPR040940">
    <property type="entry name" value="DNA_pol_P_Exo"/>
</dbReference>
<comment type="catalytic activity">
    <reaction evidence="10">
        <text>DNA(n) + a 2'-deoxyribonucleoside 5'-triphosphate = DNA(n+1) + diphosphate</text>
        <dbReference type="Rhea" id="RHEA:22508"/>
        <dbReference type="Rhea" id="RHEA-COMP:17339"/>
        <dbReference type="Rhea" id="RHEA-COMP:17340"/>
        <dbReference type="ChEBI" id="CHEBI:33019"/>
        <dbReference type="ChEBI" id="CHEBI:61560"/>
        <dbReference type="ChEBI" id="CHEBI:173112"/>
        <dbReference type="EC" id="2.7.7.7"/>
    </reaction>
</comment>
<evidence type="ECO:0000256" key="2">
    <source>
        <dbReference type="ARBA" id="ARBA00012417"/>
    </source>
</evidence>
<dbReference type="SUPFAM" id="SSF56672">
    <property type="entry name" value="DNA/RNA polymerases"/>
    <property type="match status" value="1"/>
</dbReference>
<dbReference type="InterPro" id="IPR036397">
    <property type="entry name" value="RNaseH_sf"/>
</dbReference>